<dbReference type="PROSITE" id="PS50294">
    <property type="entry name" value="WD_REPEATS_REGION"/>
    <property type="match status" value="1"/>
</dbReference>
<dbReference type="SMART" id="SM00320">
    <property type="entry name" value="WD40"/>
    <property type="match status" value="7"/>
</dbReference>
<dbReference type="SUPFAM" id="SSF50978">
    <property type="entry name" value="WD40 repeat-like"/>
    <property type="match status" value="1"/>
</dbReference>
<dbReference type="PANTHER" id="PTHR22844:SF387">
    <property type="entry name" value="F3I6.5 PROTEIN"/>
    <property type="match status" value="1"/>
</dbReference>
<evidence type="ECO:0000313" key="4">
    <source>
        <dbReference type="EMBL" id="KAG0561637.1"/>
    </source>
</evidence>
<dbReference type="Gene3D" id="2.130.10.10">
    <property type="entry name" value="YVTN repeat-like/Quinoprotein amine dehydrogenase"/>
    <property type="match status" value="2"/>
</dbReference>
<keyword evidence="5" id="KW-1185">Reference proteome</keyword>
<feature type="repeat" description="WD" evidence="3">
    <location>
        <begin position="158"/>
        <end position="197"/>
    </location>
</feature>
<dbReference type="InterPro" id="IPR036322">
    <property type="entry name" value="WD40_repeat_dom_sf"/>
</dbReference>
<accession>A0A8T0GST2</accession>
<gene>
    <name evidence="4" type="ORF">KC19_9G080400</name>
</gene>
<dbReference type="InterPro" id="IPR015943">
    <property type="entry name" value="WD40/YVTN_repeat-like_dom_sf"/>
</dbReference>
<keyword evidence="2" id="KW-0677">Repeat</keyword>
<keyword evidence="1 3" id="KW-0853">WD repeat</keyword>
<proteinExistence type="predicted"/>
<protein>
    <submittedName>
        <fullName evidence="4">Uncharacterized protein</fullName>
    </submittedName>
</protein>
<comment type="caution">
    <text evidence="4">The sequence shown here is derived from an EMBL/GenBank/DDBJ whole genome shotgun (WGS) entry which is preliminary data.</text>
</comment>
<dbReference type="FunFam" id="2.130.10.10:FF:000775">
    <property type="entry name" value="BnaA09g28200D protein"/>
    <property type="match status" value="1"/>
</dbReference>
<evidence type="ECO:0000256" key="2">
    <source>
        <dbReference type="ARBA" id="ARBA00022737"/>
    </source>
</evidence>
<evidence type="ECO:0000313" key="5">
    <source>
        <dbReference type="Proteomes" id="UP000822688"/>
    </source>
</evidence>
<dbReference type="InterPro" id="IPR001680">
    <property type="entry name" value="WD40_rpt"/>
</dbReference>
<dbReference type="InterPro" id="IPR045182">
    <property type="entry name" value="JINGUBANG-like"/>
</dbReference>
<dbReference type="AlphaFoldDB" id="A0A8T0GST2"/>
<feature type="repeat" description="WD" evidence="3">
    <location>
        <begin position="294"/>
        <end position="323"/>
    </location>
</feature>
<name>A0A8T0GST2_CERPU</name>
<dbReference type="EMBL" id="CM026430">
    <property type="protein sequence ID" value="KAG0561637.1"/>
    <property type="molecule type" value="Genomic_DNA"/>
</dbReference>
<dbReference type="Pfam" id="PF00400">
    <property type="entry name" value="WD40"/>
    <property type="match status" value="4"/>
</dbReference>
<evidence type="ECO:0000256" key="1">
    <source>
        <dbReference type="ARBA" id="ARBA00022574"/>
    </source>
</evidence>
<evidence type="ECO:0000256" key="3">
    <source>
        <dbReference type="PROSITE-ProRule" id="PRU00221"/>
    </source>
</evidence>
<dbReference type="PRINTS" id="PR00320">
    <property type="entry name" value="GPROTEINBRPT"/>
</dbReference>
<dbReference type="Proteomes" id="UP000822688">
    <property type="component" value="Chromosome 9"/>
</dbReference>
<dbReference type="PANTHER" id="PTHR22844">
    <property type="entry name" value="F-BOX AND WD40 DOMAIN PROTEIN"/>
    <property type="match status" value="1"/>
</dbReference>
<feature type="repeat" description="WD" evidence="3">
    <location>
        <begin position="337"/>
        <end position="371"/>
    </location>
</feature>
<feature type="repeat" description="WD" evidence="3">
    <location>
        <begin position="198"/>
        <end position="239"/>
    </location>
</feature>
<reference evidence="4" key="1">
    <citation type="submission" date="2020-06" db="EMBL/GenBank/DDBJ databases">
        <title>WGS assembly of Ceratodon purpureus strain R40.</title>
        <authorList>
            <person name="Carey S.B."/>
            <person name="Jenkins J."/>
            <person name="Shu S."/>
            <person name="Lovell J.T."/>
            <person name="Sreedasyam A."/>
            <person name="Maumus F."/>
            <person name="Tiley G.P."/>
            <person name="Fernandez-Pozo N."/>
            <person name="Barry K."/>
            <person name="Chen C."/>
            <person name="Wang M."/>
            <person name="Lipzen A."/>
            <person name="Daum C."/>
            <person name="Saski C.A."/>
            <person name="Payton A.C."/>
            <person name="Mcbreen J.C."/>
            <person name="Conrad R.E."/>
            <person name="Kollar L.M."/>
            <person name="Olsson S."/>
            <person name="Huttunen S."/>
            <person name="Landis J.B."/>
            <person name="Wickett N.J."/>
            <person name="Johnson M.G."/>
            <person name="Rensing S.A."/>
            <person name="Grimwood J."/>
            <person name="Schmutz J."/>
            <person name="Mcdaniel S.F."/>
        </authorList>
    </citation>
    <scope>NUCLEOTIDE SEQUENCE</scope>
    <source>
        <strain evidence="4">R40</strain>
    </source>
</reference>
<sequence>MGLQLIGQDSLDSQVSVLSEASTYSTSSTSSSCTINRGPHKCLAILRGQSLHVVALTLSEEFLYAGSNNGEIRAWDQPDMQEGVKFGQGEAAVKCLVVVYNQIISAHQDHKIRVWRRSKSQPQEHRLVTTLPSVKDYIVNFLPSKNYVQVRRHHKSLWISHHDSISTLAVGNGVLYSGSWDKSVKVWRLSDFKCLESLTHHIDAVNALAVDNPNNLLFSGSGDTTVKVFHNKPPKPTKSHHTLIATLESNSPVNALALAHPLLYSAQSDKTVTVWKMEEVDGGREKQWSAVAALRGHRHSVLCVATLSNLVISGSADKTVRVWRRGGDGVHVSVSVMVGHTGPVKSLCGMLDMAMGAMVYSGSMDGDIRVWWIPEDETDLVSSDDGFPDSPVLVNWRSSSNKLLPSLPSV</sequence>
<organism evidence="4 5">
    <name type="scientific">Ceratodon purpureus</name>
    <name type="common">Fire moss</name>
    <name type="synonym">Dicranum purpureum</name>
    <dbReference type="NCBI Taxonomy" id="3225"/>
    <lineage>
        <taxon>Eukaryota</taxon>
        <taxon>Viridiplantae</taxon>
        <taxon>Streptophyta</taxon>
        <taxon>Embryophyta</taxon>
        <taxon>Bryophyta</taxon>
        <taxon>Bryophytina</taxon>
        <taxon>Bryopsida</taxon>
        <taxon>Dicranidae</taxon>
        <taxon>Pseudoditrichales</taxon>
        <taxon>Ditrichaceae</taxon>
        <taxon>Ceratodon</taxon>
    </lineage>
</organism>
<dbReference type="PROSITE" id="PS50082">
    <property type="entry name" value="WD_REPEATS_2"/>
    <property type="match status" value="4"/>
</dbReference>
<dbReference type="InterPro" id="IPR020472">
    <property type="entry name" value="WD40_PAC1"/>
</dbReference>